<keyword evidence="2" id="KW-0812">Transmembrane</keyword>
<dbReference type="SMART" id="SM00184">
    <property type="entry name" value="RING"/>
    <property type="match status" value="1"/>
</dbReference>
<evidence type="ECO:0000313" key="5">
    <source>
        <dbReference type="Proteomes" id="UP001064489"/>
    </source>
</evidence>
<dbReference type="PROSITE" id="PS50089">
    <property type="entry name" value="ZF_RING_2"/>
    <property type="match status" value="1"/>
</dbReference>
<keyword evidence="1" id="KW-0863">Zinc-finger</keyword>
<dbReference type="Proteomes" id="UP001064489">
    <property type="component" value="Chromosome 4"/>
</dbReference>
<reference evidence="4" key="1">
    <citation type="journal article" date="2022" name="Plant J.">
        <title>Strategies of tolerance reflected in two North American maple genomes.</title>
        <authorList>
            <person name="McEvoy S.L."/>
            <person name="Sezen U.U."/>
            <person name="Trouern-Trend A."/>
            <person name="McMahon S.M."/>
            <person name="Schaberg P.G."/>
            <person name="Yang J."/>
            <person name="Wegrzyn J.L."/>
            <person name="Swenson N.G."/>
        </authorList>
    </citation>
    <scope>NUCLEOTIDE SEQUENCE</scope>
    <source>
        <strain evidence="4">91603</strain>
    </source>
</reference>
<evidence type="ECO:0000256" key="2">
    <source>
        <dbReference type="SAM" id="Phobius"/>
    </source>
</evidence>
<dbReference type="EMBL" id="JAJSOW010000101">
    <property type="protein sequence ID" value="KAI9181252.1"/>
    <property type="molecule type" value="Genomic_DNA"/>
</dbReference>
<dbReference type="SUPFAM" id="SSF57850">
    <property type="entry name" value="RING/U-box"/>
    <property type="match status" value="1"/>
</dbReference>
<dbReference type="Gene3D" id="3.30.40.10">
    <property type="entry name" value="Zinc/RING finger domain, C3HC4 (zinc finger)"/>
    <property type="match status" value="1"/>
</dbReference>
<keyword evidence="5" id="KW-1185">Reference proteome</keyword>
<dbReference type="AlphaFoldDB" id="A0AAD5NUZ0"/>
<dbReference type="Pfam" id="PF13639">
    <property type="entry name" value="zf-RING_2"/>
    <property type="match status" value="1"/>
</dbReference>
<dbReference type="PANTHER" id="PTHR45676">
    <property type="entry name" value="RING-H2 FINGER PROTEIN ATL51-RELATED"/>
    <property type="match status" value="1"/>
</dbReference>
<gene>
    <name evidence="4" type="ORF">LWI28_012921</name>
</gene>
<feature type="domain" description="RING-type" evidence="3">
    <location>
        <begin position="76"/>
        <end position="119"/>
    </location>
</feature>
<reference evidence="4" key="2">
    <citation type="submission" date="2023-02" db="EMBL/GenBank/DDBJ databases">
        <authorList>
            <person name="Swenson N.G."/>
            <person name="Wegrzyn J.L."/>
            <person name="Mcevoy S.L."/>
        </authorList>
    </citation>
    <scope>NUCLEOTIDE SEQUENCE</scope>
    <source>
        <strain evidence="4">91603</strain>
        <tissue evidence="4">Leaf</tissue>
    </source>
</reference>
<evidence type="ECO:0000259" key="3">
    <source>
        <dbReference type="PROSITE" id="PS50089"/>
    </source>
</evidence>
<keyword evidence="1" id="KW-0479">Metal-binding</keyword>
<dbReference type="InterPro" id="IPR013083">
    <property type="entry name" value="Znf_RING/FYVE/PHD"/>
</dbReference>
<dbReference type="GO" id="GO:0008270">
    <property type="term" value="F:zinc ion binding"/>
    <property type="evidence" value="ECO:0007669"/>
    <property type="project" value="UniProtKB-KW"/>
</dbReference>
<protein>
    <recommendedName>
        <fullName evidence="3">RING-type domain-containing protein</fullName>
    </recommendedName>
</protein>
<keyword evidence="2" id="KW-0472">Membrane</keyword>
<dbReference type="CDD" id="cd16448">
    <property type="entry name" value="RING-H2"/>
    <property type="match status" value="1"/>
</dbReference>
<keyword evidence="2" id="KW-1133">Transmembrane helix</keyword>
<dbReference type="PANTHER" id="PTHR45676:SF41">
    <property type="entry name" value="RING-H2 FINGER PROTEIN ATL66"/>
    <property type="match status" value="1"/>
</dbReference>
<evidence type="ECO:0000256" key="1">
    <source>
        <dbReference type="PROSITE-ProRule" id="PRU00175"/>
    </source>
</evidence>
<comment type="caution">
    <text evidence="4">The sequence shown here is derived from an EMBL/GenBank/DDBJ whole genome shotgun (WGS) entry which is preliminary data.</text>
</comment>
<keyword evidence="1" id="KW-0862">Zinc</keyword>
<dbReference type="InterPro" id="IPR001841">
    <property type="entry name" value="Znf_RING"/>
</dbReference>
<organism evidence="4 5">
    <name type="scientific">Acer negundo</name>
    <name type="common">Box elder</name>
    <dbReference type="NCBI Taxonomy" id="4023"/>
    <lineage>
        <taxon>Eukaryota</taxon>
        <taxon>Viridiplantae</taxon>
        <taxon>Streptophyta</taxon>
        <taxon>Embryophyta</taxon>
        <taxon>Tracheophyta</taxon>
        <taxon>Spermatophyta</taxon>
        <taxon>Magnoliopsida</taxon>
        <taxon>eudicotyledons</taxon>
        <taxon>Gunneridae</taxon>
        <taxon>Pentapetalae</taxon>
        <taxon>rosids</taxon>
        <taxon>malvids</taxon>
        <taxon>Sapindales</taxon>
        <taxon>Sapindaceae</taxon>
        <taxon>Hippocastanoideae</taxon>
        <taxon>Acereae</taxon>
        <taxon>Acer</taxon>
    </lineage>
</organism>
<feature type="transmembrane region" description="Helical" evidence="2">
    <location>
        <begin position="6"/>
        <end position="26"/>
    </location>
</feature>
<evidence type="ECO:0000313" key="4">
    <source>
        <dbReference type="EMBL" id="KAI9181252.1"/>
    </source>
</evidence>
<sequence>MIGLVYFESPLCMASLVFYLCIMMPLRQVKNAVMRILLGGADIEEAEETLDQLVVPYLEVCKFDEETEEEEEEEMCSICLVELDEEDVVSRLSRCGHIFHMDCIQRWLHSNHFTCPLCRSFLLTNVGPLFPCKM</sequence>
<name>A0AAD5NUZ0_ACENE</name>
<accession>A0AAD5NUZ0</accession>
<proteinExistence type="predicted"/>